<evidence type="ECO:0000313" key="2">
    <source>
        <dbReference type="EMBL" id="KAE8354620.1"/>
    </source>
</evidence>
<protein>
    <submittedName>
        <fullName evidence="2">Ribonuclease H2 non-catalytic subunit-domain-containing protein</fullName>
    </submittedName>
</protein>
<accession>A0A5N6ZEW4</accession>
<gene>
    <name evidence="2" type="ORF">BDV28DRAFT_130496</name>
</gene>
<organism evidence="2 3">
    <name type="scientific">Aspergillus coremiiformis</name>
    <dbReference type="NCBI Taxonomy" id="138285"/>
    <lineage>
        <taxon>Eukaryota</taxon>
        <taxon>Fungi</taxon>
        <taxon>Dikarya</taxon>
        <taxon>Ascomycota</taxon>
        <taxon>Pezizomycotina</taxon>
        <taxon>Eurotiomycetes</taxon>
        <taxon>Eurotiomycetidae</taxon>
        <taxon>Eurotiales</taxon>
        <taxon>Aspergillaceae</taxon>
        <taxon>Aspergillus</taxon>
        <taxon>Aspergillus subgen. Circumdati</taxon>
    </lineage>
</organism>
<dbReference type="Pfam" id="PF08615">
    <property type="entry name" value="RNase_H2_suC"/>
    <property type="match status" value="1"/>
</dbReference>
<dbReference type="EMBL" id="ML739068">
    <property type="protein sequence ID" value="KAE8354620.1"/>
    <property type="molecule type" value="Genomic_DNA"/>
</dbReference>
<keyword evidence="3" id="KW-1185">Reference proteome</keyword>
<reference evidence="3" key="1">
    <citation type="submission" date="2019-04" db="EMBL/GenBank/DDBJ databases">
        <title>Friends and foes A comparative genomics studyof 23 Aspergillus species from section Flavi.</title>
        <authorList>
            <consortium name="DOE Joint Genome Institute"/>
            <person name="Kjaerbolling I."/>
            <person name="Vesth T."/>
            <person name="Frisvad J.C."/>
            <person name="Nybo J.L."/>
            <person name="Theobald S."/>
            <person name="Kildgaard S."/>
            <person name="Isbrandt T."/>
            <person name="Kuo A."/>
            <person name="Sato A."/>
            <person name="Lyhne E.K."/>
            <person name="Kogle M.E."/>
            <person name="Wiebenga A."/>
            <person name="Kun R.S."/>
            <person name="Lubbers R.J."/>
            <person name="Makela M.R."/>
            <person name="Barry K."/>
            <person name="Chovatia M."/>
            <person name="Clum A."/>
            <person name="Daum C."/>
            <person name="Haridas S."/>
            <person name="He G."/>
            <person name="LaButti K."/>
            <person name="Lipzen A."/>
            <person name="Mondo S."/>
            <person name="Riley R."/>
            <person name="Salamov A."/>
            <person name="Simmons B.A."/>
            <person name="Magnuson J.K."/>
            <person name="Henrissat B."/>
            <person name="Mortensen U.H."/>
            <person name="Larsen T.O."/>
            <person name="Devries R.P."/>
            <person name="Grigoriev I.V."/>
            <person name="Machida M."/>
            <person name="Baker S.E."/>
            <person name="Andersen M.R."/>
        </authorList>
    </citation>
    <scope>NUCLEOTIDE SEQUENCE [LARGE SCALE GENOMIC DNA]</scope>
    <source>
        <strain evidence="3">CBS 553.77</strain>
    </source>
</reference>
<dbReference type="OrthoDB" id="6222486at2759"/>
<dbReference type="Gene3D" id="2.40.128.680">
    <property type="match status" value="1"/>
</dbReference>
<dbReference type="PANTHER" id="PTHR47204:SF1">
    <property type="entry name" value="RIBONUCLEASE H2 SUBUNIT C"/>
    <property type="match status" value="1"/>
</dbReference>
<evidence type="ECO:0000256" key="1">
    <source>
        <dbReference type="SAM" id="MobiDB-lite"/>
    </source>
</evidence>
<dbReference type="AlphaFoldDB" id="A0A5N6ZEW4"/>
<evidence type="ECO:0000313" key="3">
    <source>
        <dbReference type="Proteomes" id="UP000327118"/>
    </source>
</evidence>
<sequence length="161" mass="18180">MFAIQPQQQSSGSENANSTDNVTPNILPCRIHHDGPVPRLNRYWRSEADEKDKNLRTAYFRGRKLRGRRVAIPEGYEGVVALPTERLMPSTQGNASPMISEEAEQEEPVKVLEKQATFNEYVVWGHEFAPGADDSFVKGVEEWLKLAEVIHCQPSDEKKSS</sequence>
<dbReference type="InterPro" id="IPR013924">
    <property type="entry name" value="RNase_H2_suC"/>
</dbReference>
<feature type="compositionally biased region" description="Polar residues" evidence="1">
    <location>
        <begin position="1"/>
        <end position="24"/>
    </location>
</feature>
<proteinExistence type="predicted"/>
<name>A0A5N6ZEW4_9EURO</name>
<dbReference type="PANTHER" id="PTHR47204">
    <property type="entry name" value="OS02G0168900 PROTEIN"/>
    <property type="match status" value="1"/>
</dbReference>
<dbReference type="Proteomes" id="UP000327118">
    <property type="component" value="Unassembled WGS sequence"/>
</dbReference>
<dbReference type="GO" id="GO:0032299">
    <property type="term" value="C:ribonuclease H2 complex"/>
    <property type="evidence" value="ECO:0007669"/>
    <property type="project" value="InterPro"/>
</dbReference>
<dbReference type="CDD" id="cd09271">
    <property type="entry name" value="RNase_H2-C"/>
    <property type="match status" value="1"/>
</dbReference>
<feature type="region of interest" description="Disordered" evidence="1">
    <location>
        <begin position="1"/>
        <end position="28"/>
    </location>
</feature>
<dbReference type="GO" id="GO:0006401">
    <property type="term" value="P:RNA catabolic process"/>
    <property type="evidence" value="ECO:0007669"/>
    <property type="project" value="InterPro"/>
</dbReference>
<feature type="region of interest" description="Disordered" evidence="1">
    <location>
        <begin position="87"/>
        <end position="106"/>
    </location>
</feature>